<reference evidence="3 4" key="1">
    <citation type="submission" date="2019-12" db="EMBL/GenBank/DDBJ databases">
        <title>Genomic-based taxomic classification of the family Erythrobacteraceae.</title>
        <authorList>
            <person name="Xu L."/>
        </authorList>
    </citation>
    <scope>NUCLEOTIDE SEQUENCE [LARGE SCALE GENOMIC DNA]</scope>
    <source>
        <strain evidence="3 4">LMG 29519</strain>
    </source>
</reference>
<feature type="compositionally biased region" description="Basic residues" evidence="1">
    <location>
        <begin position="52"/>
        <end position="80"/>
    </location>
</feature>
<evidence type="ECO:0000313" key="3">
    <source>
        <dbReference type="EMBL" id="MXP10531.1"/>
    </source>
</evidence>
<dbReference type="OrthoDB" id="8479795at2"/>
<feature type="region of interest" description="Disordered" evidence="1">
    <location>
        <begin position="45"/>
        <end position="110"/>
    </location>
</feature>
<dbReference type="Proteomes" id="UP000429229">
    <property type="component" value="Unassembled WGS sequence"/>
</dbReference>
<dbReference type="NCBIfam" id="TIGR01841">
    <property type="entry name" value="phasin"/>
    <property type="match status" value="1"/>
</dbReference>
<dbReference type="InterPro" id="IPR018968">
    <property type="entry name" value="Phasin"/>
</dbReference>
<dbReference type="AlphaFoldDB" id="A0A6I4U831"/>
<gene>
    <name evidence="3" type="primary">phaP</name>
    <name evidence="3" type="ORF">GRI68_10105</name>
</gene>
<sequence length="248" mass="25933">MADHNTTAETPIADKVAEAVAADVPAQAKADKPAASKIAAAVEAAKQEKAKPAKRKAAARKKAAPKKAVKKAAPKAKKPAATKSNETSKKTKEPTMATKKTTTKTNAADQMTGKAKEMFADLSTRAQGAYDNAREYAGEAVEFSKGNVEAMVNSGKILGEGLQGMAKGAVGTGRDAVETMTADAKEFAAVRSPSELVQLNSKIASRNFDAMVAQTSKNVEAWTKLATDAFAPIQDRVSIAVEKARKVA</sequence>
<keyword evidence="4" id="KW-1185">Reference proteome</keyword>
<accession>A0A6I4U831</accession>
<organism evidence="3 4">
    <name type="scientific">Alteriqipengyuania halimionae</name>
    <dbReference type="NCBI Taxonomy" id="1926630"/>
    <lineage>
        <taxon>Bacteria</taxon>
        <taxon>Pseudomonadati</taxon>
        <taxon>Pseudomonadota</taxon>
        <taxon>Alphaproteobacteria</taxon>
        <taxon>Sphingomonadales</taxon>
        <taxon>Erythrobacteraceae</taxon>
        <taxon>Alteriqipengyuania</taxon>
    </lineage>
</organism>
<dbReference type="InterPro" id="IPR010127">
    <property type="entry name" value="Phasin_subfam-1"/>
</dbReference>
<evidence type="ECO:0000259" key="2">
    <source>
        <dbReference type="Pfam" id="PF09361"/>
    </source>
</evidence>
<feature type="compositionally biased region" description="Low complexity" evidence="1">
    <location>
        <begin position="94"/>
        <end position="105"/>
    </location>
</feature>
<name>A0A6I4U831_9SPHN</name>
<dbReference type="Pfam" id="PF09361">
    <property type="entry name" value="Phasin_2"/>
    <property type="match status" value="1"/>
</dbReference>
<evidence type="ECO:0000256" key="1">
    <source>
        <dbReference type="SAM" id="MobiDB-lite"/>
    </source>
</evidence>
<feature type="domain" description="Phasin" evidence="2">
    <location>
        <begin position="141"/>
        <end position="237"/>
    </location>
</feature>
<evidence type="ECO:0000313" key="4">
    <source>
        <dbReference type="Proteomes" id="UP000429229"/>
    </source>
</evidence>
<protein>
    <submittedName>
        <fullName evidence="3">TIGR01841 family phasin</fullName>
    </submittedName>
</protein>
<proteinExistence type="predicted"/>
<dbReference type="RefSeq" id="WP_160617124.1">
    <property type="nucleotide sequence ID" value="NZ_WTYR01000001.1"/>
</dbReference>
<dbReference type="EMBL" id="WTYR01000001">
    <property type="protein sequence ID" value="MXP10531.1"/>
    <property type="molecule type" value="Genomic_DNA"/>
</dbReference>
<comment type="caution">
    <text evidence="3">The sequence shown here is derived from an EMBL/GenBank/DDBJ whole genome shotgun (WGS) entry which is preliminary data.</text>
</comment>